<gene>
    <name evidence="1" type="ORF">D5086_011688</name>
</gene>
<organism evidence="1 2">
    <name type="scientific">Populus alba</name>
    <name type="common">White poplar</name>
    <dbReference type="NCBI Taxonomy" id="43335"/>
    <lineage>
        <taxon>Eukaryota</taxon>
        <taxon>Viridiplantae</taxon>
        <taxon>Streptophyta</taxon>
        <taxon>Embryophyta</taxon>
        <taxon>Tracheophyta</taxon>
        <taxon>Spermatophyta</taxon>
        <taxon>Magnoliopsida</taxon>
        <taxon>eudicotyledons</taxon>
        <taxon>Gunneridae</taxon>
        <taxon>Pentapetalae</taxon>
        <taxon>rosids</taxon>
        <taxon>fabids</taxon>
        <taxon>Malpighiales</taxon>
        <taxon>Salicaceae</taxon>
        <taxon>Saliceae</taxon>
        <taxon>Populus</taxon>
    </lineage>
</organism>
<reference evidence="1 2" key="1">
    <citation type="journal article" date="2024" name="Plant Biotechnol. J.">
        <title>Genome and CRISPR/Cas9 system of a widespread forest tree (Populus alba) in the world.</title>
        <authorList>
            <person name="Liu Y.J."/>
            <person name="Jiang P.F."/>
            <person name="Han X.M."/>
            <person name="Li X.Y."/>
            <person name="Wang H.M."/>
            <person name="Wang Y.J."/>
            <person name="Wang X.X."/>
            <person name="Zeng Q.Y."/>
        </authorList>
    </citation>
    <scope>NUCLEOTIDE SEQUENCE [LARGE SCALE GENOMIC DNA]</scope>
    <source>
        <strain evidence="2">cv. PAL-ZL1</strain>
    </source>
</reference>
<sequence length="251" mass="27595">MATAKLGGLVLQPLVQVLLLELEPQIADGSGIFGFQQGVIQRSLPYPITWLISFYPSVKMKDLIDRWIKRQGILHWNLCRYDLPSRDVSSINCSFNLTQPEILPFQVLMGKLTTLSVPGELTAMAGRRPREAVKETLISNGGGEFTEETHAASTLYGPRTLSEYTQEFSHLALAMEKGGGVLRPADWSPPHLSSKVLKLLADPFRDSLPSGEVPKETSSGVYRPRHSGSSKKAQDSPIEYFTGASSAFTMS</sequence>
<dbReference type="EMBL" id="RCHU02000005">
    <property type="protein sequence ID" value="KAL3593048.1"/>
    <property type="molecule type" value="Genomic_DNA"/>
</dbReference>
<dbReference type="Proteomes" id="UP000309997">
    <property type="component" value="Unassembled WGS sequence"/>
</dbReference>
<name>A0ACC4CCX9_POPAL</name>
<proteinExistence type="predicted"/>
<protein>
    <submittedName>
        <fullName evidence="1">Uncharacterized protein</fullName>
    </submittedName>
</protein>
<keyword evidence="2" id="KW-1185">Reference proteome</keyword>
<evidence type="ECO:0000313" key="2">
    <source>
        <dbReference type="Proteomes" id="UP000309997"/>
    </source>
</evidence>
<comment type="caution">
    <text evidence="1">The sequence shown here is derived from an EMBL/GenBank/DDBJ whole genome shotgun (WGS) entry which is preliminary data.</text>
</comment>
<accession>A0ACC4CCX9</accession>
<evidence type="ECO:0000313" key="1">
    <source>
        <dbReference type="EMBL" id="KAL3593048.1"/>
    </source>
</evidence>